<dbReference type="OrthoDB" id="2152029at2759"/>
<evidence type="ECO:0000313" key="2">
    <source>
        <dbReference type="Proteomes" id="UP000009096"/>
    </source>
</evidence>
<keyword evidence="2" id="KW-1185">Reference proteome</keyword>
<reference evidence="1 2" key="1">
    <citation type="journal article" date="2010" name="Nature">
        <title>Comparative genomics reveals mobile pathogenicity chromosomes in Fusarium.</title>
        <authorList>
            <person name="Ma L.J."/>
            <person name="van der Does H.C."/>
            <person name="Borkovich K.A."/>
            <person name="Coleman J.J."/>
            <person name="Daboussi M.J."/>
            <person name="Di Pietro A."/>
            <person name="Dufresne M."/>
            <person name="Freitag M."/>
            <person name="Grabherr M."/>
            <person name="Henrissat B."/>
            <person name="Houterman P.M."/>
            <person name="Kang S."/>
            <person name="Shim W.B."/>
            <person name="Woloshuk C."/>
            <person name="Xie X."/>
            <person name="Xu J.R."/>
            <person name="Antoniw J."/>
            <person name="Baker S.E."/>
            <person name="Bluhm B.H."/>
            <person name="Breakspear A."/>
            <person name="Brown D.W."/>
            <person name="Butchko R.A."/>
            <person name="Chapman S."/>
            <person name="Coulson R."/>
            <person name="Coutinho P.M."/>
            <person name="Danchin E.G."/>
            <person name="Diener A."/>
            <person name="Gale L.R."/>
            <person name="Gardiner D.M."/>
            <person name="Goff S."/>
            <person name="Hammond-Kosack K.E."/>
            <person name="Hilburn K."/>
            <person name="Hua-Van A."/>
            <person name="Jonkers W."/>
            <person name="Kazan K."/>
            <person name="Kodira C.D."/>
            <person name="Koehrsen M."/>
            <person name="Kumar L."/>
            <person name="Lee Y.H."/>
            <person name="Li L."/>
            <person name="Manners J.M."/>
            <person name="Miranda-Saavedra D."/>
            <person name="Mukherjee M."/>
            <person name="Park G."/>
            <person name="Park J."/>
            <person name="Park S.Y."/>
            <person name="Proctor R.H."/>
            <person name="Regev A."/>
            <person name="Ruiz-Roldan M.C."/>
            <person name="Sain D."/>
            <person name="Sakthikumar S."/>
            <person name="Sykes S."/>
            <person name="Schwartz D.C."/>
            <person name="Turgeon B.G."/>
            <person name="Wapinski I."/>
            <person name="Yoder O."/>
            <person name="Young S."/>
            <person name="Zeng Q."/>
            <person name="Zhou S."/>
            <person name="Galagan J."/>
            <person name="Cuomo C.A."/>
            <person name="Kistler H.C."/>
            <person name="Rep M."/>
        </authorList>
    </citation>
    <scope>NUCLEOTIDE SEQUENCE [LARGE SCALE GENOMIC DNA]</scope>
    <source>
        <strain evidence="2">M3125 / FGSC 7600</strain>
    </source>
</reference>
<dbReference type="KEGG" id="fvr:FVEG_16866"/>
<organism evidence="1 2">
    <name type="scientific">Gibberella moniliformis (strain M3125 / FGSC 7600)</name>
    <name type="common">Maize ear and stalk rot fungus</name>
    <name type="synonym">Fusarium verticillioides</name>
    <dbReference type="NCBI Taxonomy" id="334819"/>
    <lineage>
        <taxon>Eukaryota</taxon>
        <taxon>Fungi</taxon>
        <taxon>Dikarya</taxon>
        <taxon>Ascomycota</taxon>
        <taxon>Pezizomycotina</taxon>
        <taxon>Sordariomycetes</taxon>
        <taxon>Hypocreomycetidae</taxon>
        <taxon>Hypocreales</taxon>
        <taxon>Nectriaceae</taxon>
        <taxon>Fusarium</taxon>
        <taxon>Fusarium fujikuroi species complex</taxon>
    </lineage>
</organism>
<dbReference type="Proteomes" id="UP000009096">
    <property type="component" value="Chromosome 11"/>
</dbReference>
<dbReference type="GeneID" id="30073742"/>
<protein>
    <submittedName>
        <fullName evidence="1">Uncharacterized protein</fullName>
    </submittedName>
</protein>
<gene>
    <name evidence="1" type="ORF">FVEG_16866</name>
</gene>
<accession>W7MVU3</accession>
<sequence length="103" mass="11416">MPGRDRGISYDASPHTKEMPRVLCPKCTTTEKEVWVMPGHSCPYCGYVPFPWAGLACQSKRVAQRVMLRATVTQCPGLLLGICYQQRTTEVTELGLSLKVASK</sequence>
<dbReference type="EMBL" id="CM000588">
    <property type="protein sequence ID" value="EWG51820.1"/>
    <property type="molecule type" value="Genomic_DNA"/>
</dbReference>
<dbReference type="AlphaFoldDB" id="W7MVU3"/>
<dbReference type="RefSeq" id="XP_018758011.1">
    <property type="nucleotide sequence ID" value="XM_018906102.1"/>
</dbReference>
<name>W7MVU3_GIBM7</name>
<dbReference type="VEuPathDB" id="FungiDB:FVEG_16866"/>
<evidence type="ECO:0000313" key="1">
    <source>
        <dbReference type="EMBL" id="EWG51820.1"/>
    </source>
</evidence>
<proteinExistence type="predicted"/>
<dbReference type="EMBL" id="DS022256">
    <property type="protein sequence ID" value="EWG51820.1"/>
    <property type="molecule type" value="Genomic_DNA"/>
</dbReference>